<dbReference type="NCBIfam" id="NF037995">
    <property type="entry name" value="TRAP_S1"/>
    <property type="match status" value="1"/>
</dbReference>
<dbReference type="Pfam" id="PF03480">
    <property type="entry name" value="DctP"/>
    <property type="match status" value="1"/>
</dbReference>
<dbReference type="HOGENOM" id="CLU_036176_6_0_7"/>
<evidence type="ECO:0000256" key="1">
    <source>
        <dbReference type="ARBA" id="ARBA00022729"/>
    </source>
</evidence>
<name>W4LGA6_ENTF1</name>
<accession>W4LGA6</accession>
<dbReference type="EMBL" id="AZHW01000714">
    <property type="protein sequence ID" value="ETW97037.1"/>
    <property type="molecule type" value="Genomic_DNA"/>
</dbReference>
<organism evidence="2 3">
    <name type="scientific">Entotheonella factor</name>
    <dbReference type="NCBI Taxonomy" id="1429438"/>
    <lineage>
        <taxon>Bacteria</taxon>
        <taxon>Pseudomonadati</taxon>
        <taxon>Nitrospinota/Tectimicrobiota group</taxon>
        <taxon>Candidatus Tectimicrobiota</taxon>
        <taxon>Candidatus Entotheonellia</taxon>
        <taxon>Candidatus Entotheonellales</taxon>
        <taxon>Candidatus Entotheonellaceae</taxon>
        <taxon>Candidatus Entotheonella</taxon>
    </lineage>
</organism>
<protein>
    <recommendedName>
        <fullName evidence="4">C4-dicarboxylate ABC transporter</fullName>
    </recommendedName>
</protein>
<dbReference type="Proteomes" id="UP000019141">
    <property type="component" value="Unassembled WGS sequence"/>
</dbReference>
<dbReference type="InterPro" id="IPR018389">
    <property type="entry name" value="DctP_fam"/>
</dbReference>
<dbReference type="PATRIC" id="fig|1429438.4.peg.4647"/>
<gene>
    <name evidence="2" type="ORF">ETSY1_24230</name>
</gene>
<evidence type="ECO:0000313" key="2">
    <source>
        <dbReference type="EMBL" id="ETW97037.1"/>
    </source>
</evidence>
<evidence type="ECO:0008006" key="4">
    <source>
        <dbReference type="Google" id="ProtNLM"/>
    </source>
</evidence>
<evidence type="ECO:0000313" key="3">
    <source>
        <dbReference type="Proteomes" id="UP000019141"/>
    </source>
</evidence>
<dbReference type="PANTHER" id="PTHR33376:SF4">
    <property type="entry name" value="SIALIC ACID-BINDING PERIPLASMIC PROTEIN SIAP"/>
    <property type="match status" value="1"/>
</dbReference>
<sequence length="292" mass="32954">MREMSREIERQTDGEVTFRFYPGGIAGDERDVVRKMRIKQLHGGAFSGFGLGLMLPESRVLELPLLFRNAPEADHVVASMLPHFEKAFDQKGYVLLSLNEAGPVFIFSKSPLRTMQDATQAKLWQWQGDTLVRAMFRAFGISPVPLALPDVLPSLQSGLIDSCYGTPLGVLAFQWFTQVKYRVLPAITRLMGALVVTRHQWQKLSPNQQALVRETVKTYAAKATTSVRQYEQKALPLLTSSGIEDMSLSSDDVSHLQQRSEQLYQELIGKLYPKELLSRVLALRDQYRQANP</sequence>
<dbReference type="GO" id="GO:0055085">
    <property type="term" value="P:transmembrane transport"/>
    <property type="evidence" value="ECO:0007669"/>
    <property type="project" value="InterPro"/>
</dbReference>
<comment type="caution">
    <text evidence="2">The sequence shown here is derived from an EMBL/GenBank/DDBJ whole genome shotgun (WGS) entry which is preliminary data.</text>
</comment>
<dbReference type="AlphaFoldDB" id="W4LGA6"/>
<keyword evidence="1" id="KW-0732">Signal</keyword>
<dbReference type="CDD" id="cd13670">
    <property type="entry name" value="PBP2_TRAP_Tp0957_like"/>
    <property type="match status" value="1"/>
</dbReference>
<keyword evidence="3" id="KW-1185">Reference proteome</keyword>
<dbReference type="InterPro" id="IPR038404">
    <property type="entry name" value="TRAP_DctP_sf"/>
</dbReference>
<dbReference type="PANTHER" id="PTHR33376">
    <property type="match status" value="1"/>
</dbReference>
<proteinExistence type="predicted"/>
<reference evidence="2 3" key="1">
    <citation type="journal article" date="2014" name="Nature">
        <title>An environmental bacterial taxon with a large and distinct metabolic repertoire.</title>
        <authorList>
            <person name="Wilson M.C."/>
            <person name="Mori T."/>
            <person name="Ruckert C."/>
            <person name="Uria A.R."/>
            <person name="Helf M.J."/>
            <person name="Takada K."/>
            <person name="Gernert C."/>
            <person name="Steffens U.A."/>
            <person name="Heycke N."/>
            <person name="Schmitt S."/>
            <person name="Rinke C."/>
            <person name="Helfrich E.J."/>
            <person name="Brachmann A.O."/>
            <person name="Gurgui C."/>
            <person name="Wakimoto T."/>
            <person name="Kracht M."/>
            <person name="Crusemann M."/>
            <person name="Hentschel U."/>
            <person name="Abe I."/>
            <person name="Matsunaga S."/>
            <person name="Kalinowski J."/>
            <person name="Takeyama H."/>
            <person name="Piel J."/>
        </authorList>
    </citation>
    <scope>NUCLEOTIDE SEQUENCE [LARGE SCALE GENOMIC DNA]</scope>
    <source>
        <strain evidence="3">TSY1</strain>
    </source>
</reference>
<dbReference type="Gene3D" id="3.40.190.170">
    <property type="entry name" value="Bacterial extracellular solute-binding protein, family 7"/>
    <property type="match status" value="1"/>
</dbReference>